<feature type="transmembrane region" description="Helical" evidence="1">
    <location>
        <begin position="42"/>
        <end position="60"/>
    </location>
</feature>
<dbReference type="OrthoDB" id="5472246at2"/>
<feature type="transmembrane region" description="Helical" evidence="1">
    <location>
        <begin position="72"/>
        <end position="90"/>
    </location>
</feature>
<accession>A0A5B7SWA5</accession>
<dbReference type="AlphaFoldDB" id="A0A5B7SWA5"/>
<evidence type="ECO:0000313" key="3">
    <source>
        <dbReference type="Proteomes" id="UP000310017"/>
    </source>
</evidence>
<dbReference type="KEGG" id="asag:FGM00_14170"/>
<dbReference type="NCBIfam" id="NF037970">
    <property type="entry name" value="vanZ_1"/>
    <property type="match status" value="1"/>
</dbReference>
<proteinExistence type="predicted"/>
<dbReference type="PANTHER" id="PTHR28008:SF1">
    <property type="entry name" value="DOMAIN PROTEIN, PUTATIVE (AFU_ORTHOLOGUE AFUA_3G10980)-RELATED"/>
    <property type="match status" value="1"/>
</dbReference>
<keyword evidence="3" id="KW-1185">Reference proteome</keyword>
<feature type="transmembrane region" description="Helical" evidence="1">
    <location>
        <begin position="102"/>
        <end position="123"/>
    </location>
</feature>
<gene>
    <name evidence="2" type="ORF">FGM00_14170</name>
</gene>
<keyword evidence="1" id="KW-0812">Transmembrane</keyword>
<evidence type="ECO:0000256" key="1">
    <source>
        <dbReference type="SAM" id="Phobius"/>
    </source>
</evidence>
<dbReference type="PANTHER" id="PTHR28008">
    <property type="entry name" value="DOMAIN PROTEIN, PUTATIVE (AFU_ORTHOLOGUE AFUA_3G10980)-RELATED"/>
    <property type="match status" value="1"/>
</dbReference>
<keyword evidence="1" id="KW-0472">Membrane</keyword>
<dbReference type="RefSeq" id="WP_138853540.1">
    <property type="nucleotide sequence ID" value="NZ_CP040710.1"/>
</dbReference>
<dbReference type="EMBL" id="CP040710">
    <property type="protein sequence ID" value="QCX01201.1"/>
    <property type="molecule type" value="Genomic_DNA"/>
</dbReference>
<reference evidence="2 3" key="1">
    <citation type="submission" date="2019-05" db="EMBL/GenBank/DDBJ databases">
        <title>Genome sequencing of F202Z8.</title>
        <authorList>
            <person name="Kwon Y.M."/>
        </authorList>
    </citation>
    <scope>NUCLEOTIDE SEQUENCE [LARGE SCALE GENOMIC DNA]</scope>
    <source>
        <strain evidence="2 3">F202Z8</strain>
    </source>
</reference>
<feature type="transmembrane region" description="Helical" evidence="1">
    <location>
        <begin position="7"/>
        <end position="30"/>
    </location>
</feature>
<keyword evidence="1" id="KW-1133">Transmembrane helix</keyword>
<evidence type="ECO:0000313" key="2">
    <source>
        <dbReference type="EMBL" id="QCX01201.1"/>
    </source>
</evidence>
<name>A0A5B7SWA5_9FLAO</name>
<organism evidence="2 3">
    <name type="scientific">Aggregatimonas sangjinii</name>
    <dbReference type="NCBI Taxonomy" id="2583587"/>
    <lineage>
        <taxon>Bacteria</taxon>
        <taxon>Pseudomonadati</taxon>
        <taxon>Bacteroidota</taxon>
        <taxon>Flavobacteriia</taxon>
        <taxon>Flavobacteriales</taxon>
        <taxon>Flavobacteriaceae</taxon>
        <taxon>Aggregatimonas</taxon>
    </lineage>
</organism>
<protein>
    <submittedName>
        <fullName evidence="2">VanZ family protein</fullName>
    </submittedName>
</protein>
<sequence>MLKNSGFTIVFLLWMGFVTVMSLISLSGVSAPTLRIPHMDKIVHFTFYFVATILGCFFARERTDGKLKLQKATMIFSLVTIIYGIIIEVLQHKLTVTRDGNIFDALANITGTFVGALIIIVVFSSNGRLKWRP</sequence>
<dbReference type="Proteomes" id="UP000310017">
    <property type="component" value="Chromosome"/>
</dbReference>